<proteinExistence type="predicted"/>
<gene>
    <name evidence="6" type="primary">LOC106469431</name>
</gene>
<evidence type="ECO:0000256" key="1">
    <source>
        <dbReference type="ARBA" id="ARBA00004123"/>
    </source>
</evidence>
<evidence type="ECO:0000256" key="3">
    <source>
        <dbReference type="PROSITE-ProRule" id="PRU00649"/>
    </source>
</evidence>
<organism evidence="5 6">
    <name type="scientific">Limulus polyphemus</name>
    <name type="common">Atlantic horseshoe crab</name>
    <dbReference type="NCBI Taxonomy" id="6850"/>
    <lineage>
        <taxon>Eukaryota</taxon>
        <taxon>Metazoa</taxon>
        <taxon>Ecdysozoa</taxon>
        <taxon>Arthropoda</taxon>
        <taxon>Chelicerata</taxon>
        <taxon>Merostomata</taxon>
        <taxon>Xiphosura</taxon>
        <taxon>Limulidae</taxon>
        <taxon>Limulus</taxon>
    </lineage>
</organism>
<evidence type="ECO:0000313" key="5">
    <source>
        <dbReference type="Proteomes" id="UP000694941"/>
    </source>
</evidence>
<dbReference type="InterPro" id="IPR035441">
    <property type="entry name" value="TFIIS/LEDGF_dom_sf"/>
</dbReference>
<dbReference type="SUPFAM" id="SSF47676">
    <property type="entry name" value="Conserved domain common to transcription factors TFIIS, elongin A, CRSP70"/>
    <property type="match status" value="1"/>
</dbReference>
<dbReference type="Proteomes" id="UP000694941">
    <property type="component" value="Unplaced"/>
</dbReference>
<dbReference type="InterPro" id="IPR003617">
    <property type="entry name" value="TFIIS/CRSP70_N_sub"/>
</dbReference>
<dbReference type="RefSeq" id="XP_022253653.1">
    <property type="nucleotide sequence ID" value="XM_022397945.1"/>
</dbReference>
<accession>A0ABM1TCP7</accession>
<dbReference type="Gene3D" id="1.20.930.10">
    <property type="entry name" value="Conserved domain common to transcription factors TFIIS, elongin A, CRSP70"/>
    <property type="match status" value="1"/>
</dbReference>
<keyword evidence="2 3" id="KW-0539">Nucleus</keyword>
<protein>
    <submittedName>
        <fullName evidence="6">Transcription elongation factor A N-terminal and central domain-containing protein 2-like isoform X1</fullName>
    </submittedName>
</protein>
<feature type="domain" description="TFIIS N-terminal" evidence="4">
    <location>
        <begin position="42"/>
        <end position="116"/>
    </location>
</feature>
<keyword evidence="5" id="KW-1185">Reference proteome</keyword>
<evidence type="ECO:0000259" key="4">
    <source>
        <dbReference type="PROSITE" id="PS51319"/>
    </source>
</evidence>
<dbReference type="GeneID" id="106469431"/>
<evidence type="ECO:0000256" key="2">
    <source>
        <dbReference type="ARBA" id="ARBA00023242"/>
    </source>
</evidence>
<name>A0ABM1TCP7_LIMPO</name>
<comment type="subcellular location">
    <subcellularLocation>
        <location evidence="1 3">Nucleus</location>
    </subcellularLocation>
</comment>
<reference evidence="6" key="1">
    <citation type="submission" date="2025-08" db="UniProtKB">
        <authorList>
            <consortium name="RefSeq"/>
        </authorList>
    </citation>
    <scope>IDENTIFICATION</scope>
    <source>
        <tissue evidence="6">Muscle</tissue>
    </source>
</reference>
<dbReference type="Pfam" id="PF08711">
    <property type="entry name" value="Med26"/>
    <property type="match status" value="1"/>
</dbReference>
<dbReference type="SMART" id="SM00509">
    <property type="entry name" value="TFS2N"/>
    <property type="match status" value="1"/>
</dbReference>
<evidence type="ECO:0000313" key="6">
    <source>
        <dbReference type="RefSeq" id="XP_022253653.1"/>
    </source>
</evidence>
<sequence length="210" mass="24345">MIKMDKYVIRKPENLGISTESKSSPGTKQATLESLKGVVVIEEIIRHKTILELRDQTTTELIKSLMELSKKQPSKEILISTGIGRTVHKLCKHKEMEVVNLAQKIYQEWKKHVLSKHNQPLLEVRCDLKTQEFRQTARKWLVKALGEQEDGQLAEALEREIFHISGRLVKGMYRRHVRKVVFTLQYGEKERKALASRQLSLTKFVAQCKK</sequence>
<dbReference type="PROSITE" id="PS51319">
    <property type="entry name" value="TFIIS_N"/>
    <property type="match status" value="1"/>
</dbReference>
<dbReference type="InterPro" id="IPR017923">
    <property type="entry name" value="TFIIS_N"/>
</dbReference>